<dbReference type="SUPFAM" id="SSF48264">
    <property type="entry name" value="Cytochrome P450"/>
    <property type="match status" value="1"/>
</dbReference>
<dbReference type="GeneID" id="34446265"/>
<dbReference type="GO" id="GO:0005506">
    <property type="term" value="F:iron ion binding"/>
    <property type="evidence" value="ECO:0007669"/>
    <property type="project" value="InterPro"/>
</dbReference>
<keyword evidence="11" id="KW-0503">Monooxygenase</keyword>
<feature type="transmembrane region" description="Helical" evidence="14">
    <location>
        <begin position="16"/>
        <end position="36"/>
    </location>
</feature>
<dbReference type="GO" id="GO:0019748">
    <property type="term" value="P:secondary metabolic process"/>
    <property type="evidence" value="ECO:0007669"/>
    <property type="project" value="UniProtKB-ARBA"/>
</dbReference>
<dbReference type="GO" id="GO:0016829">
    <property type="term" value="F:lyase activity"/>
    <property type="evidence" value="ECO:0007669"/>
    <property type="project" value="InterPro"/>
</dbReference>
<evidence type="ECO:0000256" key="14">
    <source>
        <dbReference type="SAM" id="Phobius"/>
    </source>
</evidence>
<dbReference type="PRINTS" id="PR00463">
    <property type="entry name" value="EP450I"/>
</dbReference>
<feature type="transmembrane region" description="Helical" evidence="14">
    <location>
        <begin position="205"/>
        <end position="227"/>
    </location>
</feature>
<dbReference type="Pfam" id="PF00067">
    <property type="entry name" value="p450"/>
    <property type="match status" value="1"/>
</dbReference>
<comment type="caution">
    <text evidence="15">The sequence shown here is derived from an EMBL/GenBank/DDBJ whole genome shotgun (WGS) entry which is preliminary data.</text>
</comment>
<dbReference type="InterPro" id="IPR017972">
    <property type="entry name" value="Cyt_P450_CS"/>
</dbReference>
<dbReference type="InterPro" id="IPR002401">
    <property type="entry name" value="Cyt_P450_E_grp-I"/>
</dbReference>
<feature type="transmembrane region" description="Helical" evidence="14">
    <location>
        <begin position="173"/>
        <end position="193"/>
    </location>
</feature>
<evidence type="ECO:0000256" key="4">
    <source>
        <dbReference type="ARBA" id="ARBA00010617"/>
    </source>
</evidence>
<keyword evidence="8 14" id="KW-1133">Transmembrane helix</keyword>
<keyword evidence="9" id="KW-0560">Oxidoreductase</keyword>
<dbReference type="GO" id="GO:0004497">
    <property type="term" value="F:monooxygenase activity"/>
    <property type="evidence" value="ECO:0007669"/>
    <property type="project" value="UniProtKB-KW"/>
</dbReference>
<feature type="transmembrane region" description="Helical" evidence="14">
    <location>
        <begin position="107"/>
        <end position="130"/>
    </location>
</feature>
<evidence type="ECO:0000256" key="1">
    <source>
        <dbReference type="ARBA" id="ARBA00001971"/>
    </source>
</evidence>
<dbReference type="GO" id="GO:0020037">
    <property type="term" value="F:heme binding"/>
    <property type="evidence" value="ECO:0007669"/>
    <property type="project" value="InterPro"/>
</dbReference>
<evidence type="ECO:0000256" key="7">
    <source>
        <dbReference type="ARBA" id="ARBA00022723"/>
    </source>
</evidence>
<dbReference type="Pfam" id="PF25129">
    <property type="entry name" value="Pyr4-TMTC"/>
    <property type="match status" value="1"/>
</dbReference>
<dbReference type="GO" id="GO:0016020">
    <property type="term" value="C:membrane"/>
    <property type="evidence" value="ECO:0007669"/>
    <property type="project" value="UniProtKB-SubCell"/>
</dbReference>
<evidence type="ECO:0000256" key="6">
    <source>
        <dbReference type="ARBA" id="ARBA00022692"/>
    </source>
</evidence>
<organism evidence="15 16">
    <name type="scientific">Aspergillus bombycis</name>
    <dbReference type="NCBI Taxonomy" id="109264"/>
    <lineage>
        <taxon>Eukaryota</taxon>
        <taxon>Fungi</taxon>
        <taxon>Dikarya</taxon>
        <taxon>Ascomycota</taxon>
        <taxon>Pezizomycotina</taxon>
        <taxon>Eurotiomycetes</taxon>
        <taxon>Eurotiomycetidae</taxon>
        <taxon>Eurotiales</taxon>
        <taxon>Aspergillaceae</taxon>
        <taxon>Aspergillus</taxon>
    </lineage>
</organism>
<evidence type="ECO:0000256" key="13">
    <source>
        <dbReference type="PIRSR" id="PIRSR602401-1"/>
    </source>
</evidence>
<evidence type="ECO:0000313" key="16">
    <source>
        <dbReference type="Proteomes" id="UP000179179"/>
    </source>
</evidence>
<keyword evidence="10 13" id="KW-0408">Iron</keyword>
<feature type="transmembrane region" description="Helical" evidence="14">
    <location>
        <begin position="74"/>
        <end position="95"/>
    </location>
</feature>
<evidence type="ECO:0000256" key="2">
    <source>
        <dbReference type="ARBA" id="ARBA00004141"/>
    </source>
</evidence>
<dbReference type="AlphaFoldDB" id="A0A1F8A8V4"/>
<evidence type="ECO:0000313" key="15">
    <source>
        <dbReference type="EMBL" id="OGM48127.1"/>
    </source>
</evidence>
<dbReference type="EMBL" id="LYCR01000018">
    <property type="protein sequence ID" value="OGM48127.1"/>
    <property type="molecule type" value="Genomic_DNA"/>
</dbReference>
<evidence type="ECO:0000256" key="11">
    <source>
        <dbReference type="ARBA" id="ARBA00023033"/>
    </source>
</evidence>
<dbReference type="InterPro" id="IPR036396">
    <property type="entry name" value="Cyt_P450_sf"/>
</dbReference>
<feature type="transmembrane region" description="Helical" evidence="14">
    <location>
        <begin position="48"/>
        <end position="68"/>
    </location>
</feature>
<evidence type="ECO:0000256" key="3">
    <source>
        <dbReference type="ARBA" id="ARBA00006757"/>
    </source>
</evidence>
<evidence type="ECO:0000256" key="8">
    <source>
        <dbReference type="ARBA" id="ARBA00022989"/>
    </source>
</evidence>
<gene>
    <name evidence="15" type="ORF">ABOM_002875</name>
</gene>
<feature type="transmembrane region" description="Helical" evidence="14">
    <location>
        <begin position="142"/>
        <end position="161"/>
    </location>
</feature>
<comment type="similarity">
    <text evidence="3">Belongs to the paxB family.</text>
</comment>
<dbReference type="OrthoDB" id="1844152at2759"/>
<dbReference type="GO" id="GO:0016705">
    <property type="term" value="F:oxidoreductase activity, acting on paired donors, with incorporation or reduction of molecular oxygen"/>
    <property type="evidence" value="ECO:0007669"/>
    <property type="project" value="InterPro"/>
</dbReference>
<keyword evidence="7 13" id="KW-0479">Metal-binding</keyword>
<dbReference type="PANTHER" id="PTHR46206:SF5">
    <property type="entry name" value="P450, PUTATIVE (EUROFUNG)-RELATED"/>
    <property type="match status" value="1"/>
</dbReference>
<reference evidence="15 16" key="1">
    <citation type="journal article" date="2016" name="Genome Biol. Evol.">
        <title>Draft genome sequence of an aflatoxigenic Aspergillus species, A. bombycis.</title>
        <authorList>
            <person name="Moore G.G."/>
            <person name="Mack B.M."/>
            <person name="Beltz S.B."/>
            <person name="Gilbert M.K."/>
        </authorList>
    </citation>
    <scope>NUCLEOTIDE SEQUENCE [LARGE SCALE GENOMIC DNA]</scope>
    <source>
        <strain evidence="16">NRRL 26010</strain>
    </source>
</reference>
<feature type="binding site" description="axial binding residue" evidence="13">
    <location>
        <position position="680"/>
    </location>
    <ligand>
        <name>heme</name>
        <dbReference type="ChEBI" id="CHEBI:30413"/>
    </ligand>
    <ligandPart>
        <name>Fe</name>
        <dbReference type="ChEBI" id="CHEBI:18248"/>
    </ligandPart>
</feature>
<dbReference type="STRING" id="109264.A0A1F8A8V4"/>
<evidence type="ECO:0000256" key="9">
    <source>
        <dbReference type="ARBA" id="ARBA00023002"/>
    </source>
</evidence>
<sequence>MEGFGSPQAPAAYREVAWIADIFVIGMGIGWVINYVGMVYGSLKARTYGMAIMPLCCNIAWEIVYGLIYPSTTLAEQGVFLCGLAINLSVIYTAIKFGPEEWTHAPLVQHNLPLIFMLGIIGFLTGHLALAAEIGPALAYNWGAAFCQLLLSIGGLCQLITRGNSRGASYTLWLSRFLGSFSVVISAWLRYKYWPQAFSWLGRPLLMWCFFVWLVVDGSYGSALAYCTELVEYQVTYPLAAPAWAYLLGALVIQQIATRWYRYYKSWVDVPVVGGHGVVGSWIAAFRWTARARSLVDEGYQKHGDFAFQVSTPARWEVFICNEAMVREYRNFTDERFSANALFEAKYTVPGAAEGVHKVPVPAVAKALTWQRTRAATKGDPYFEEFVKELEHAFEVETMFGGDDWNDLCCFATGTRIVAHLTAKSLVGYPLSRDKELIDLFAEYGNAVPSSGFFIAMFPEIFKPFAAHLCSAPKISARLDSIVMDELKKRKENPRSEPQDITDWLSSWSRTYPGTYTDQDIARSVTSAVFGAIHTTTQVLVHCLMDLAIRPEYVQPLREEVETVFNRGNHSWTKEGLESMEKLDSFVKECQRFNPLDAGSLARRATKDFTFGNGLRIPQGTFVFTPNAPVLFDEKHYPDARQFDGYRFYRLGRVTGRPLDYKFIATNTNYLQFGDGRHTCPGRFMAADEIRLLLAHILMNYDIRPKDHGQRPPNWTFKKILFPDMKGMVQLKRRSVTAANAS</sequence>
<dbReference type="PROSITE" id="PS00086">
    <property type="entry name" value="CYTOCHROME_P450"/>
    <property type="match status" value="1"/>
</dbReference>
<comment type="cofactor">
    <cofactor evidence="1 13">
        <name>heme</name>
        <dbReference type="ChEBI" id="CHEBI:30413"/>
    </cofactor>
</comment>
<keyword evidence="16" id="KW-1185">Reference proteome</keyword>
<dbReference type="InterPro" id="IPR039020">
    <property type="entry name" value="PaxB-like"/>
</dbReference>
<dbReference type="Proteomes" id="UP000179179">
    <property type="component" value="Unassembled WGS sequence"/>
</dbReference>
<proteinExistence type="inferred from homology"/>
<keyword evidence="12 14" id="KW-0472">Membrane</keyword>
<comment type="similarity">
    <text evidence="4">Belongs to the cytochrome P450 family.</text>
</comment>
<evidence type="ECO:0000256" key="10">
    <source>
        <dbReference type="ARBA" id="ARBA00023004"/>
    </source>
</evidence>
<evidence type="ECO:0000256" key="5">
    <source>
        <dbReference type="ARBA" id="ARBA00022617"/>
    </source>
</evidence>
<keyword evidence="6 14" id="KW-0812">Transmembrane</keyword>
<evidence type="ECO:0000256" key="12">
    <source>
        <dbReference type="ARBA" id="ARBA00023136"/>
    </source>
</evidence>
<protein>
    <submittedName>
        <fullName evidence="15">Putative cytochrome P450</fullName>
    </submittedName>
</protein>
<comment type="subcellular location">
    <subcellularLocation>
        <location evidence="2">Membrane</location>
        <topology evidence="2">Multi-pass membrane protein</topology>
    </subcellularLocation>
</comment>
<dbReference type="Gene3D" id="1.10.630.10">
    <property type="entry name" value="Cytochrome P450"/>
    <property type="match status" value="1"/>
</dbReference>
<feature type="transmembrane region" description="Helical" evidence="14">
    <location>
        <begin position="239"/>
        <end position="257"/>
    </location>
</feature>
<dbReference type="PANTHER" id="PTHR46206">
    <property type="entry name" value="CYTOCHROME P450"/>
    <property type="match status" value="1"/>
</dbReference>
<name>A0A1F8A8V4_9EURO</name>
<keyword evidence="5 13" id="KW-0349">Heme</keyword>
<dbReference type="RefSeq" id="XP_022391844.1">
    <property type="nucleotide sequence ID" value="XM_022530005.1"/>
</dbReference>
<dbReference type="CDD" id="cd11041">
    <property type="entry name" value="CYP503A1-like"/>
    <property type="match status" value="1"/>
</dbReference>
<dbReference type="InterPro" id="IPR001128">
    <property type="entry name" value="Cyt_P450"/>
</dbReference>
<accession>A0A1F8A8V4</accession>